<evidence type="ECO:0000313" key="4">
    <source>
        <dbReference type="Proteomes" id="UP000034137"/>
    </source>
</evidence>
<feature type="domain" description="Glycosyltransferase subfamily 4-like N-terminal" evidence="2">
    <location>
        <begin position="14"/>
        <end position="222"/>
    </location>
</feature>
<sequence length="406" mass="46853">MRVLLVNKFNYLKGGADKYFIELAELLNQGRVETAKFCMAYEKNLPDKDSGYFLKKIDFNDFKFSFIFKYLSRILFSFEAAKKFELLLNDFKPDIVHIHNIYHQISPSILMVAKKHKLPIVMHLHDFKLLCPNYKMYTQDQVCERCKGGKFFNCTKYRCLKNSYVKSLLATIEMYFHHKILRIYEKNIIQFIAPSEFVKNKAIEWGIPAEKISLLPYFIKLDEFTPDFTVGNYWLYFGRLEKEKGIYTLLEAINMVNDGKLKIVGIGSESENIKKYIIENNLSSKVELLGAKYGQDLKLLIAQARAVIVPSEWYEVSGIVNLEALALGKLVIASNIGGIKEIITDNQTGLLFTPGSVSELAEKMKIAAENDLMELAKAGRESVVIKYNDKFHLNKILELYKRYAKN</sequence>
<dbReference type="Gene3D" id="3.40.50.2000">
    <property type="entry name" value="Glycogen Phosphorylase B"/>
    <property type="match status" value="2"/>
</dbReference>
<dbReference type="Pfam" id="PF00534">
    <property type="entry name" value="Glycos_transf_1"/>
    <property type="match status" value="1"/>
</dbReference>
<dbReference type="Pfam" id="PF13439">
    <property type="entry name" value="Glyco_transf_4"/>
    <property type="match status" value="1"/>
</dbReference>
<dbReference type="EMBL" id="LBXO01000008">
    <property type="protein sequence ID" value="KKR33459.1"/>
    <property type="molecule type" value="Genomic_DNA"/>
</dbReference>
<dbReference type="GO" id="GO:0016757">
    <property type="term" value="F:glycosyltransferase activity"/>
    <property type="evidence" value="ECO:0007669"/>
    <property type="project" value="InterPro"/>
</dbReference>
<gene>
    <name evidence="3" type="ORF">UT64_C0008G0014</name>
</gene>
<feature type="domain" description="Glycosyl transferase family 1" evidence="1">
    <location>
        <begin position="232"/>
        <end position="374"/>
    </location>
</feature>
<reference evidence="3 4" key="1">
    <citation type="journal article" date="2015" name="Nature">
        <title>rRNA introns, odd ribosomes, and small enigmatic genomes across a large radiation of phyla.</title>
        <authorList>
            <person name="Brown C.T."/>
            <person name="Hug L.A."/>
            <person name="Thomas B.C."/>
            <person name="Sharon I."/>
            <person name="Castelle C.J."/>
            <person name="Singh A."/>
            <person name="Wilkins M.J."/>
            <person name="Williams K.H."/>
            <person name="Banfield J.F."/>
        </authorList>
    </citation>
    <scope>NUCLEOTIDE SEQUENCE [LARGE SCALE GENOMIC DNA]</scope>
</reference>
<protein>
    <submittedName>
        <fullName evidence="3">Group 1 glycosyl transferase</fullName>
    </submittedName>
</protein>
<dbReference type="AlphaFoldDB" id="A0A0G0PZB6"/>
<dbReference type="InterPro" id="IPR028098">
    <property type="entry name" value="Glyco_trans_4-like_N"/>
</dbReference>
<keyword evidence="3" id="KW-0808">Transferase</keyword>
<dbReference type="PANTHER" id="PTHR45947">
    <property type="entry name" value="SULFOQUINOVOSYL TRANSFERASE SQD2"/>
    <property type="match status" value="1"/>
</dbReference>
<name>A0A0G0PZB6_9BACT</name>
<accession>A0A0G0PZB6</accession>
<proteinExistence type="predicted"/>
<comment type="caution">
    <text evidence="3">The sequence shown here is derived from an EMBL/GenBank/DDBJ whole genome shotgun (WGS) entry which is preliminary data.</text>
</comment>
<dbReference type="PATRIC" id="fig|1618642.3.peg.244"/>
<dbReference type="InterPro" id="IPR001296">
    <property type="entry name" value="Glyco_trans_1"/>
</dbReference>
<evidence type="ECO:0000259" key="1">
    <source>
        <dbReference type="Pfam" id="PF00534"/>
    </source>
</evidence>
<evidence type="ECO:0000313" key="3">
    <source>
        <dbReference type="EMBL" id="KKR33459.1"/>
    </source>
</evidence>
<evidence type="ECO:0000259" key="2">
    <source>
        <dbReference type="Pfam" id="PF13439"/>
    </source>
</evidence>
<organism evidence="3 4">
    <name type="scientific">Candidatus Falkowbacteria bacterium GW2011_GWF2_39_8</name>
    <dbReference type="NCBI Taxonomy" id="1618642"/>
    <lineage>
        <taxon>Bacteria</taxon>
        <taxon>Candidatus Falkowiibacteriota</taxon>
    </lineage>
</organism>
<dbReference type="SUPFAM" id="SSF53756">
    <property type="entry name" value="UDP-Glycosyltransferase/glycogen phosphorylase"/>
    <property type="match status" value="1"/>
</dbReference>
<dbReference type="InterPro" id="IPR050194">
    <property type="entry name" value="Glycosyltransferase_grp1"/>
</dbReference>
<dbReference type="Proteomes" id="UP000034137">
    <property type="component" value="Unassembled WGS sequence"/>
</dbReference>
<dbReference type="PANTHER" id="PTHR45947:SF13">
    <property type="entry name" value="TRANSFERASE"/>
    <property type="match status" value="1"/>
</dbReference>